<evidence type="ECO:0000313" key="5">
    <source>
        <dbReference type="Proteomes" id="UP000693970"/>
    </source>
</evidence>
<gene>
    <name evidence="4" type="ORF">IV203_007953</name>
</gene>
<evidence type="ECO:0000256" key="1">
    <source>
        <dbReference type="SAM" id="SignalP"/>
    </source>
</evidence>
<keyword evidence="5" id="KW-1185">Reference proteome</keyword>
<feature type="domain" description="RNA-binding protein Tab2-like N-terminal" evidence="2">
    <location>
        <begin position="85"/>
        <end position="188"/>
    </location>
</feature>
<accession>A0A9K3KXN7</accession>
<dbReference type="PANTHER" id="PTHR34556:SF2">
    <property type="entry name" value="PROTEIN TAB2 HOMOLOG, CHLOROPLASTIC"/>
    <property type="match status" value="1"/>
</dbReference>
<dbReference type="GO" id="GO:0003723">
    <property type="term" value="F:RNA binding"/>
    <property type="evidence" value="ECO:0007669"/>
    <property type="project" value="InterPro"/>
</dbReference>
<dbReference type="Proteomes" id="UP000693970">
    <property type="component" value="Unassembled WGS sequence"/>
</dbReference>
<dbReference type="OrthoDB" id="3833at2759"/>
<evidence type="ECO:0000259" key="2">
    <source>
        <dbReference type="Pfam" id="PF06485"/>
    </source>
</evidence>
<dbReference type="InterPro" id="IPR046761">
    <property type="entry name" value="Tab2-like_C"/>
</dbReference>
<dbReference type="Pfam" id="PF06485">
    <property type="entry name" value="Tab2-like_N"/>
    <property type="match status" value="1"/>
</dbReference>
<evidence type="ECO:0000259" key="3">
    <source>
        <dbReference type="Pfam" id="PF20429"/>
    </source>
</evidence>
<dbReference type="PANTHER" id="PTHR34556">
    <property type="match status" value="1"/>
</dbReference>
<dbReference type="AlphaFoldDB" id="A0A9K3KXN7"/>
<comment type="caution">
    <text evidence="4">The sequence shown here is derived from an EMBL/GenBank/DDBJ whole genome shotgun (WGS) entry which is preliminary data.</text>
</comment>
<proteinExistence type="predicted"/>
<protein>
    <submittedName>
        <fullName evidence="4">DUF1092 domain containing protein</fullName>
    </submittedName>
</protein>
<reference evidence="4" key="1">
    <citation type="journal article" date="2021" name="Sci. Rep.">
        <title>Diploid genomic architecture of Nitzschia inconspicua, an elite biomass production diatom.</title>
        <authorList>
            <person name="Oliver A."/>
            <person name="Podell S."/>
            <person name="Pinowska A."/>
            <person name="Traller J.C."/>
            <person name="Smith S.R."/>
            <person name="McClure R."/>
            <person name="Beliaev A."/>
            <person name="Bohutskyi P."/>
            <person name="Hill E.A."/>
            <person name="Rabines A."/>
            <person name="Zheng H."/>
            <person name="Allen L.Z."/>
            <person name="Kuo A."/>
            <person name="Grigoriev I.V."/>
            <person name="Allen A.E."/>
            <person name="Hazlebeck D."/>
            <person name="Allen E.E."/>
        </authorList>
    </citation>
    <scope>NUCLEOTIDE SEQUENCE</scope>
    <source>
        <strain evidence="4">Hildebrandi</strain>
    </source>
</reference>
<evidence type="ECO:0000313" key="4">
    <source>
        <dbReference type="EMBL" id="KAG7351905.1"/>
    </source>
</evidence>
<dbReference type="EMBL" id="JAGRRH010000017">
    <property type="protein sequence ID" value="KAG7351905.1"/>
    <property type="molecule type" value="Genomic_DNA"/>
</dbReference>
<reference evidence="4" key="2">
    <citation type="submission" date="2021-04" db="EMBL/GenBank/DDBJ databases">
        <authorList>
            <person name="Podell S."/>
        </authorList>
    </citation>
    <scope>NUCLEOTIDE SEQUENCE</scope>
    <source>
        <strain evidence="4">Hildebrandi</strain>
    </source>
</reference>
<dbReference type="InterPro" id="IPR009472">
    <property type="entry name" value="Tab2-like"/>
</dbReference>
<organism evidence="4 5">
    <name type="scientific">Nitzschia inconspicua</name>
    <dbReference type="NCBI Taxonomy" id="303405"/>
    <lineage>
        <taxon>Eukaryota</taxon>
        <taxon>Sar</taxon>
        <taxon>Stramenopiles</taxon>
        <taxon>Ochrophyta</taxon>
        <taxon>Bacillariophyta</taxon>
        <taxon>Bacillariophyceae</taxon>
        <taxon>Bacillariophycidae</taxon>
        <taxon>Bacillariales</taxon>
        <taxon>Bacillariaceae</taxon>
        <taxon>Nitzschia</taxon>
    </lineage>
</organism>
<feature type="domain" description="RNA-binding protein Tab2/Atab2 C-terminal" evidence="3">
    <location>
        <begin position="212"/>
        <end position="359"/>
    </location>
</feature>
<keyword evidence="1" id="KW-0732">Signal</keyword>
<dbReference type="Pfam" id="PF20429">
    <property type="entry name" value="Tab2-like_C"/>
    <property type="match status" value="1"/>
</dbReference>
<sequence length="365" mass="39887">MFESPGAIRCLFLFVGVSAAILVGCQVEGFNNKPTISIPSVRHSSPKISTITFLSSTAAGPSGSSPTSSSVELQIVEGKKPSVDWELDCYSRPVVAHGGKKLWEVLVTDSTGSFRFCKTLPSNQVNSKELRKTVEDLIDDASLPVKPTTIRFFRGAMFNMINIALSDLDVVGRPSRCTYAIAQWLEERHRDVYPQMEGYRANMATSAAGPSFLDVRTPVKMPDALRGEKYAFVSLPLAEFLPGGGVNDDNIGVGRLCPIDPLLPADSFVQGVVILTQRPEALAAWLAGTEVAALSCDLRKRNLIMETNIDTQYLMARLNDQQRIEGAAFEEGKDALNGLHFVCVQRDEDDDPAGFWLMRQLPSGI</sequence>
<feature type="signal peptide" evidence="1">
    <location>
        <begin position="1"/>
        <end position="19"/>
    </location>
</feature>
<feature type="chain" id="PRO_5039930358" evidence="1">
    <location>
        <begin position="20"/>
        <end position="365"/>
    </location>
</feature>
<name>A0A9K3KXN7_9STRA</name>
<dbReference type="InterPro" id="IPR046760">
    <property type="entry name" value="Tab2-like_N"/>
</dbReference>